<dbReference type="AlphaFoldDB" id="A0A9J6C3A6"/>
<dbReference type="InterPro" id="IPR029034">
    <property type="entry name" value="Cystine-knot_cytokine"/>
</dbReference>
<dbReference type="GO" id="GO:0021556">
    <property type="term" value="P:central nervous system formation"/>
    <property type="evidence" value="ECO:0007669"/>
    <property type="project" value="TreeGrafter"/>
</dbReference>
<feature type="domain" description="Spaetzle" evidence="6">
    <location>
        <begin position="122"/>
        <end position="215"/>
    </location>
</feature>
<reference evidence="7" key="1">
    <citation type="submission" date="2021-03" db="EMBL/GenBank/DDBJ databases">
        <title>Chromosome level genome of the anhydrobiotic midge Polypedilum vanderplanki.</title>
        <authorList>
            <person name="Yoshida Y."/>
            <person name="Kikawada T."/>
            <person name="Gusev O."/>
        </authorList>
    </citation>
    <scope>NUCLEOTIDE SEQUENCE</scope>
    <source>
        <strain evidence="7">NIAS01</strain>
        <tissue evidence="7">Whole body or cell culture</tissue>
    </source>
</reference>
<feature type="region of interest" description="Disordered" evidence="4">
    <location>
        <begin position="99"/>
        <end position="121"/>
    </location>
</feature>
<dbReference type="OrthoDB" id="6359065at2759"/>
<evidence type="ECO:0000256" key="1">
    <source>
        <dbReference type="ARBA" id="ARBA00022729"/>
    </source>
</evidence>
<protein>
    <recommendedName>
        <fullName evidence="6">Spaetzle domain-containing protein</fullName>
    </recommendedName>
</protein>
<feature type="signal peptide" evidence="5">
    <location>
        <begin position="1"/>
        <end position="19"/>
    </location>
</feature>
<dbReference type="PANTHER" id="PTHR23199">
    <property type="entry name" value="NEUROTROPHIN 1-RELATED"/>
    <property type="match status" value="1"/>
</dbReference>
<dbReference type="FunFam" id="2.10.90.10:FF:000056">
    <property type="entry name" value="Protein spaetzle"/>
    <property type="match status" value="1"/>
</dbReference>
<feature type="compositionally biased region" description="Polar residues" evidence="4">
    <location>
        <begin position="99"/>
        <end position="111"/>
    </location>
</feature>
<dbReference type="PANTHER" id="PTHR23199:SF12">
    <property type="entry name" value="NEUROTROPHIN 1-RELATED"/>
    <property type="match status" value="1"/>
</dbReference>
<dbReference type="Gene3D" id="2.10.90.10">
    <property type="entry name" value="Cystine-knot cytokines"/>
    <property type="match status" value="1"/>
</dbReference>
<accession>A0A9J6C3A6</accession>
<proteinExistence type="predicted"/>
<organism evidence="7 8">
    <name type="scientific">Polypedilum vanderplanki</name>
    <name type="common">Sleeping chironomid midge</name>
    <dbReference type="NCBI Taxonomy" id="319348"/>
    <lineage>
        <taxon>Eukaryota</taxon>
        <taxon>Metazoa</taxon>
        <taxon>Ecdysozoa</taxon>
        <taxon>Arthropoda</taxon>
        <taxon>Hexapoda</taxon>
        <taxon>Insecta</taxon>
        <taxon>Pterygota</taxon>
        <taxon>Neoptera</taxon>
        <taxon>Endopterygota</taxon>
        <taxon>Diptera</taxon>
        <taxon>Nematocera</taxon>
        <taxon>Chironomoidea</taxon>
        <taxon>Chironomidae</taxon>
        <taxon>Chironominae</taxon>
        <taxon>Polypedilum</taxon>
        <taxon>Polypedilum</taxon>
    </lineage>
</organism>
<sequence>MKQFLSCCFLLSAVVLCKAIICNFTYEEDVKNYPEKLLNTILSEKKKINLRSKTHKSHEFDCEDENDDGFVDFGSFRAPGPFIKVNSFHLDSRFGNTASKEATPVSESTSTLDDDSHEPSESLCDAVKSTIYPKSLPNILNKMVIVVNHGKFKQEVTIEKCSDANQACKFSSNFPLGYVTKCKQKYQTHTLKVWNEHDQDIADDTIYLPSGCECQFKYKGNTKQK</sequence>
<comment type="caution">
    <text evidence="7">The sequence shown here is derived from an EMBL/GenBank/DDBJ whole genome shotgun (WGS) entry which is preliminary data.</text>
</comment>
<evidence type="ECO:0000256" key="2">
    <source>
        <dbReference type="ARBA" id="ARBA00023157"/>
    </source>
</evidence>
<gene>
    <name evidence="7" type="ORF">PVAND_006468</name>
</gene>
<keyword evidence="1 5" id="KW-0732">Signal</keyword>
<dbReference type="GO" id="GO:0045087">
    <property type="term" value="P:innate immune response"/>
    <property type="evidence" value="ECO:0007669"/>
    <property type="project" value="TreeGrafter"/>
</dbReference>
<evidence type="ECO:0000256" key="4">
    <source>
        <dbReference type="SAM" id="MobiDB-lite"/>
    </source>
</evidence>
<name>A0A9J6C3A6_POLVA</name>
<evidence type="ECO:0000256" key="5">
    <source>
        <dbReference type="SAM" id="SignalP"/>
    </source>
</evidence>
<dbReference type="GO" id="GO:0005121">
    <property type="term" value="F:Toll binding"/>
    <property type="evidence" value="ECO:0007669"/>
    <property type="project" value="TreeGrafter"/>
</dbReference>
<evidence type="ECO:0000259" key="6">
    <source>
        <dbReference type="Pfam" id="PF16077"/>
    </source>
</evidence>
<keyword evidence="2" id="KW-1015">Disulfide bond</keyword>
<dbReference type="SUPFAM" id="SSF57501">
    <property type="entry name" value="Cystine-knot cytokines"/>
    <property type="match status" value="1"/>
</dbReference>
<dbReference type="Pfam" id="PF16077">
    <property type="entry name" value="Spaetzle"/>
    <property type="match status" value="1"/>
</dbReference>
<keyword evidence="3" id="KW-0325">Glycoprotein</keyword>
<keyword evidence="8" id="KW-1185">Reference proteome</keyword>
<feature type="chain" id="PRO_5039922561" description="Spaetzle domain-containing protein" evidence="5">
    <location>
        <begin position="20"/>
        <end position="225"/>
    </location>
</feature>
<evidence type="ECO:0000313" key="7">
    <source>
        <dbReference type="EMBL" id="KAG5676649.1"/>
    </source>
</evidence>
<dbReference type="InterPro" id="IPR052444">
    <property type="entry name" value="Spz/Toll_ligand-like"/>
</dbReference>
<dbReference type="GO" id="GO:0008083">
    <property type="term" value="F:growth factor activity"/>
    <property type="evidence" value="ECO:0007669"/>
    <property type="project" value="TreeGrafter"/>
</dbReference>
<dbReference type="EMBL" id="JADBJN010000002">
    <property type="protein sequence ID" value="KAG5676649.1"/>
    <property type="molecule type" value="Genomic_DNA"/>
</dbReference>
<dbReference type="InterPro" id="IPR032104">
    <property type="entry name" value="Spaetzle"/>
</dbReference>
<evidence type="ECO:0000256" key="3">
    <source>
        <dbReference type="ARBA" id="ARBA00023180"/>
    </source>
</evidence>
<dbReference type="GO" id="GO:0005615">
    <property type="term" value="C:extracellular space"/>
    <property type="evidence" value="ECO:0007669"/>
    <property type="project" value="UniProtKB-ARBA"/>
</dbReference>
<evidence type="ECO:0000313" key="8">
    <source>
        <dbReference type="Proteomes" id="UP001107558"/>
    </source>
</evidence>
<dbReference type="Proteomes" id="UP001107558">
    <property type="component" value="Chromosome 2"/>
</dbReference>